<feature type="region of interest" description="Disordered" evidence="1">
    <location>
        <begin position="103"/>
        <end position="122"/>
    </location>
</feature>
<gene>
    <name evidence="2" type="ORF">GCM10009843_33010</name>
</gene>
<accession>A0ABP5KHC7</accession>
<name>A0ABP5KHC7_9ACTN</name>
<reference evidence="3" key="1">
    <citation type="journal article" date="2019" name="Int. J. Syst. Evol. Microbiol.">
        <title>The Global Catalogue of Microorganisms (GCM) 10K type strain sequencing project: providing services to taxonomists for standard genome sequencing and annotation.</title>
        <authorList>
            <consortium name="The Broad Institute Genomics Platform"/>
            <consortium name="The Broad Institute Genome Sequencing Center for Infectious Disease"/>
            <person name="Wu L."/>
            <person name="Ma J."/>
        </authorList>
    </citation>
    <scope>NUCLEOTIDE SEQUENCE [LARGE SCALE GENOMIC DNA]</scope>
    <source>
        <strain evidence="3">JCM 16021</strain>
    </source>
</reference>
<evidence type="ECO:0000313" key="2">
    <source>
        <dbReference type="EMBL" id="GAA2130424.1"/>
    </source>
</evidence>
<comment type="caution">
    <text evidence="2">The sequence shown here is derived from an EMBL/GenBank/DDBJ whole genome shotgun (WGS) entry which is preliminary data.</text>
</comment>
<sequence>MLRLPNLEQDYEAAWQKWEASGDQAAWSVTTADGIADAGMSIVRPAVREVGQPLTRCVVLSNVDVVGPMFVTRSVPPVLRSEEAGRDAEQSSRGRPLLRWWRSRGCRPSDVPPSGEARTQAR</sequence>
<keyword evidence="3" id="KW-1185">Reference proteome</keyword>
<proteinExistence type="predicted"/>
<organism evidence="2 3">
    <name type="scientific">Nocardioides bigeumensis</name>
    <dbReference type="NCBI Taxonomy" id="433657"/>
    <lineage>
        <taxon>Bacteria</taxon>
        <taxon>Bacillati</taxon>
        <taxon>Actinomycetota</taxon>
        <taxon>Actinomycetes</taxon>
        <taxon>Propionibacteriales</taxon>
        <taxon>Nocardioidaceae</taxon>
        <taxon>Nocardioides</taxon>
    </lineage>
</organism>
<dbReference type="EMBL" id="BAAAQQ010000013">
    <property type="protein sequence ID" value="GAA2130424.1"/>
    <property type="molecule type" value="Genomic_DNA"/>
</dbReference>
<evidence type="ECO:0000313" key="3">
    <source>
        <dbReference type="Proteomes" id="UP001500575"/>
    </source>
</evidence>
<evidence type="ECO:0000256" key="1">
    <source>
        <dbReference type="SAM" id="MobiDB-lite"/>
    </source>
</evidence>
<dbReference type="Proteomes" id="UP001500575">
    <property type="component" value="Unassembled WGS sequence"/>
</dbReference>
<protein>
    <submittedName>
        <fullName evidence="2">Uncharacterized protein</fullName>
    </submittedName>
</protein>